<reference evidence="2" key="1">
    <citation type="submission" date="2021-01" db="EMBL/GenBank/DDBJ databases">
        <authorList>
            <person name="Zahm M."/>
            <person name="Roques C."/>
            <person name="Cabau C."/>
            <person name="Klopp C."/>
            <person name="Donnadieu C."/>
            <person name="Jouanno E."/>
            <person name="Lampietro C."/>
            <person name="Louis A."/>
            <person name="Herpin A."/>
            <person name="Echchiki A."/>
            <person name="Berthelot C."/>
            <person name="Parey E."/>
            <person name="Roest-Crollius H."/>
            <person name="Braasch I."/>
            <person name="Postlethwait J."/>
            <person name="Bobe J."/>
            <person name="Montfort J."/>
            <person name="Bouchez O."/>
            <person name="Begum T."/>
            <person name="Mejri S."/>
            <person name="Adams A."/>
            <person name="Chen W.-J."/>
            <person name="Guiguen Y."/>
        </authorList>
    </citation>
    <scope>NUCLEOTIDE SEQUENCE</scope>
    <source>
        <strain evidence="2">YG-15Mar2019-1</strain>
        <tissue evidence="2">Brain</tissue>
    </source>
</reference>
<dbReference type="Proteomes" id="UP001046870">
    <property type="component" value="Chromosome 10"/>
</dbReference>
<protein>
    <submittedName>
        <fullName evidence="2">Uncharacterized protein</fullName>
    </submittedName>
</protein>
<sequence>MGITYSQKQLPRYPKAAEGRHSSDLCCDAVLTLSALERALKDSAAPSQEDELTAAGRREAGRQFESKEVAVGHFENVSPLIAKMDS</sequence>
<organism evidence="2 3">
    <name type="scientific">Megalops atlanticus</name>
    <name type="common">Tarpon</name>
    <name type="synonym">Clupea gigantea</name>
    <dbReference type="NCBI Taxonomy" id="7932"/>
    <lineage>
        <taxon>Eukaryota</taxon>
        <taxon>Metazoa</taxon>
        <taxon>Chordata</taxon>
        <taxon>Craniata</taxon>
        <taxon>Vertebrata</taxon>
        <taxon>Euteleostomi</taxon>
        <taxon>Actinopterygii</taxon>
        <taxon>Neopterygii</taxon>
        <taxon>Teleostei</taxon>
        <taxon>Elopiformes</taxon>
        <taxon>Megalopidae</taxon>
        <taxon>Megalops</taxon>
    </lineage>
</organism>
<evidence type="ECO:0000313" key="3">
    <source>
        <dbReference type="Proteomes" id="UP001046870"/>
    </source>
</evidence>
<gene>
    <name evidence="2" type="ORF">MATL_G00126510</name>
</gene>
<dbReference type="AlphaFoldDB" id="A0A9D3PZW3"/>
<accession>A0A9D3PZW3</accession>
<keyword evidence="3" id="KW-1185">Reference proteome</keyword>
<proteinExistence type="predicted"/>
<feature type="region of interest" description="Disordered" evidence="1">
    <location>
        <begin position="1"/>
        <end position="20"/>
    </location>
</feature>
<name>A0A9D3PZW3_MEGAT</name>
<evidence type="ECO:0000256" key="1">
    <source>
        <dbReference type="SAM" id="MobiDB-lite"/>
    </source>
</evidence>
<comment type="caution">
    <text evidence="2">The sequence shown here is derived from an EMBL/GenBank/DDBJ whole genome shotgun (WGS) entry which is preliminary data.</text>
</comment>
<dbReference type="EMBL" id="JAFDVH010000010">
    <property type="protein sequence ID" value="KAG7469201.1"/>
    <property type="molecule type" value="Genomic_DNA"/>
</dbReference>
<evidence type="ECO:0000313" key="2">
    <source>
        <dbReference type="EMBL" id="KAG7469201.1"/>
    </source>
</evidence>